<comment type="caution">
    <text evidence="3">The sequence shown here is derived from an EMBL/GenBank/DDBJ whole genome shotgun (WGS) entry which is preliminary data.</text>
</comment>
<reference evidence="3" key="1">
    <citation type="journal article" date="2020" name="Stud. Mycol.">
        <title>101 Dothideomycetes genomes: a test case for predicting lifestyles and emergence of pathogens.</title>
        <authorList>
            <person name="Haridas S."/>
            <person name="Albert R."/>
            <person name="Binder M."/>
            <person name="Bloem J."/>
            <person name="Labutti K."/>
            <person name="Salamov A."/>
            <person name="Andreopoulos B."/>
            <person name="Baker S."/>
            <person name="Barry K."/>
            <person name="Bills G."/>
            <person name="Bluhm B."/>
            <person name="Cannon C."/>
            <person name="Castanera R."/>
            <person name="Culley D."/>
            <person name="Daum C."/>
            <person name="Ezra D."/>
            <person name="Gonzalez J."/>
            <person name="Henrissat B."/>
            <person name="Kuo A."/>
            <person name="Liang C."/>
            <person name="Lipzen A."/>
            <person name="Lutzoni F."/>
            <person name="Magnuson J."/>
            <person name="Mondo S."/>
            <person name="Nolan M."/>
            <person name="Ohm R."/>
            <person name="Pangilinan J."/>
            <person name="Park H.-J."/>
            <person name="Ramirez L."/>
            <person name="Alfaro M."/>
            <person name="Sun H."/>
            <person name="Tritt A."/>
            <person name="Yoshinaga Y."/>
            <person name="Zwiers L.-H."/>
            <person name="Turgeon B."/>
            <person name="Goodwin S."/>
            <person name="Spatafora J."/>
            <person name="Crous P."/>
            <person name="Grigoriev I."/>
        </authorList>
    </citation>
    <scope>NUCLEOTIDE SEQUENCE</scope>
    <source>
        <strain evidence="3">CBS 110217</strain>
    </source>
</reference>
<dbReference type="OrthoDB" id="2906425at2759"/>
<dbReference type="PANTHER" id="PTHR21310">
    <property type="entry name" value="AMINOGLYCOSIDE PHOSPHOTRANSFERASE-RELATED-RELATED"/>
    <property type="match status" value="1"/>
</dbReference>
<evidence type="ECO:0000313" key="4">
    <source>
        <dbReference type="Proteomes" id="UP000799777"/>
    </source>
</evidence>
<feature type="domain" description="Aminoglycoside phosphotransferase" evidence="2">
    <location>
        <begin position="48"/>
        <end position="133"/>
    </location>
</feature>
<feature type="region of interest" description="Disordered" evidence="1">
    <location>
        <begin position="235"/>
        <end position="254"/>
    </location>
</feature>
<feature type="compositionally biased region" description="Acidic residues" evidence="1">
    <location>
        <begin position="402"/>
        <end position="427"/>
    </location>
</feature>
<evidence type="ECO:0000256" key="1">
    <source>
        <dbReference type="SAM" id="MobiDB-lite"/>
    </source>
</evidence>
<gene>
    <name evidence="3" type="ORF">EK21DRAFT_107656</name>
</gene>
<feature type="compositionally biased region" description="Low complexity" evidence="1">
    <location>
        <begin position="240"/>
        <end position="254"/>
    </location>
</feature>
<dbReference type="EMBL" id="ML978159">
    <property type="protein sequence ID" value="KAF2035027.1"/>
    <property type="molecule type" value="Genomic_DNA"/>
</dbReference>
<dbReference type="PANTHER" id="PTHR21310:SF13">
    <property type="entry name" value="AMINOGLYCOSIDE PHOSPHOTRANSFERASE DOMAIN-CONTAINING PROTEIN"/>
    <property type="match status" value="1"/>
</dbReference>
<dbReference type="SUPFAM" id="SSF56112">
    <property type="entry name" value="Protein kinase-like (PK-like)"/>
    <property type="match status" value="1"/>
</dbReference>
<sequence length="434" mass="49975">MDSQDGLVWEPSWFGESTPTWTKEPDLHILHKIARRALNLTTDAPCVVEALDQGTFNKVYTVQCGNSASYIFRVSLPVHPRFQTMSEQATIQYVRHHTDIPAPKVFNYETSNKNELSFEWIIMERVNGRQLGTFQDQFLNVSWLKKEVIVRKVVFYLAQLFQKRFRGLGNLFTTADLQGLQSADMPDTMLLGSDFSADATGFCLSEIVSIPFFSDKHLQANTMILNLLATTPPRHANPGPNASSPYFPNSSPSNEQEAFVLHHHDLNSSNILIGAEHNLTGIINWKCITTLPLWLACDNPKFLIDQPRTAPPNSDEWPITFQDNSTQDRNDMYHEHLEGYEKMALRRLYLEEMGRKRKKDFEEAVTFLGVEMMASLIERWIEVVEKGDEPRGINDRPRSYEYDEEEDEDEDDEDDDEEEEGEDDKEDEDKKKEP</sequence>
<keyword evidence="4" id="KW-1185">Reference proteome</keyword>
<proteinExistence type="predicted"/>
<name>A0A9P4LSR1_9PLEO</name>
<organism evidence="3 4">
    <name type="scientific">Setomelanomma holmii</name>
    <dbReference type="NCBI Taxonomy" id="210430"/>
    <lineage>
        <taxon>Eukaryota</taxon>
        <taxon>Fungi</taxon>
        <taxon>Dikarya</taxon>
        <taxon>Ascomycota</taxon>
        <taxon>Pezizomycotina</taxon>
        <taxon>Dothideomycetes</taxon>
        <taxon>Pleosporomycetidae</taxon>
        <taxon>Pleosporales</taxon>
        <taxon>Pleosporineae</taxon>
        <taxon>Phaeosphaeriaceae</taxon>
        <taxon>Setomelanomma</taxon>
    </lineage>
</organism>
<dbReference type="InterPro" id="IPR002575">
    <property type="entry name" value="Aminoglycoside_PTrfase"/>
</dbReference>
<feature type="region of interest" description="Disordered" evidence="1">
    <location>
        <begin position="387"/>
        <end position="434"/>
    </location>
</feature>
<dbReference type="AlphaFoldDB" id="A0A9P4LSR1"/>
<dbReference type="InterPro" id="IPR011009">
    <property type="entry name" value="Kinase-like_dom_sf"/>
</dbReference>
<dbReference type="Proteomes" id="UP000799777">
    <property type="component" value="Unassembled WGS sequence"/>
</dbReference>
<dbReference type="Pfam" id="PF01636">
    <property type="entry name" value="APH"/>
    <property type="match status" value="1"/>
</dbReference>
<evidence type="ECO:0000313" key="3">
    <source>
        <dbReference type="EMBL" id="KAF2035027.1"/>
    </source>
</evidence>
<dbReference type="InterPro" id="IPR051678">
    <property type="entry name" value="AGP_Transferase"/>
</dbReference>
<accession>A0A9P4LSR1</accession>
<feature type="compositionally biased region" description="Basic and acidic residues" evidence="1">
    <location>
        <begin position="387"/>
        <end position="401"/>
    </location>
</feature>
<evidence type="ECO:0000259" key="2">
    <source>
        <dbReference type="Pfam" id="PF01636"/>
    </source>
</evidence>
<protein>
    <recommendedName>
        <fullName evidence="2">Aminoglycoside phosphotransferase domain-containing protein</fullName>
    </recommendedName>
</protein>